<gene>
    <name evidence="1" type="ORF">EGR_09735</name>
</gene>
<name>W6UPU6_ECHGR</name>
<dbReference type="Proteomes" id="UP000019149">
    <property type="component" value="Unassembled WGS sequence"/>
</dbReference>
<dbReference type="EMBL" id="APAU02000163">
    <property type="protein sequence ID" value="EUB55424.1"/>
    <property type="molecule type" value="Genomic_DNA"/>
</dbReference>
<dbReference type="AlphaFoldDB" id="W6UPU6"/>
<dbReference type="RefSeq" id="XP_024346620.1">
    <property type="nucleotide sequence ID" value="XM_024498984.1"/>
</dbReference>
<evidence type="ECO:0000313" key="2">
    <source>
        <dbReference type="Proteomes" id="UP000019149"/>
    </source>
</evidence>
<keyword evidence="2" id="KW-1185">Reference proteome</keyword>
<dbReference type="CTD" id="36345450"/>
<reference evidence="1 2" key="1">
    <citation type="journal article" date="2013" name="Nat. Genet.">
        <title>The genome of the hydatid tapeworm Echinococcus granulosus.</title>
        <authorList>
            <person name="Zheng H."/>
            <person name="Zhang W."/>
            <person name="Zhang L."/>
            <person name="Zhang Z."/>
            <person name="Li J."/>
            <person name="Lu G."/>
            <person name="Zhu Y."/>
            <person name="Wang Y."/>
            <person name="Huang Y."/>
            <person name="Liu J."/>
            <person name="Kang H."/>
            <person name="Chen J."/>
            <person name="Wang L."/>
            <person name="Chen A."/>
            <person name="Yu S."/>
            <person name="Gao Z."/>
            <person name="Jin L."/>
            <person name="Gu W."/>
            <person name="Wang Z."/>
            <person name="Zhao L."/>
            <person name="Shi B."/>
            <person name="Wen H."/>
            <person name="Lin R."/>
            <person name="Jones M.K."/>
            <person name="Brejova B."/>
            <person name="Vinar T."/>
            <person name="Zhao G."/>
            <person name="McManus D.P."/>
            <person name="Chen Z."/>
            <person name="Zhou Y."/>
            <person name="Wang S."/>
        </authorList>
    </citation>
    <scope>NUCLEOTIDE SEQUENCE [LARGE SCALE GENOMIC DNA]</scope>
</reference>
<protein>
    <submittedName>
        <fullName evidence="1">Uncharacterized protein</fullName>
    </submittedName>
</protein>
<proteinExistence type="predicted"/>
<comment type="caution">
    <text evidence="1">The sequence shown here is derived from an EMBL/GenBank/DDBJ whole genome shotgun (WGS) entry which is preliminary data.</text>
</comment>
<evidence type="ECO:0000313" key="1">
    <source>
        <dbReference type="EMBL" id="EUB55424.1"/>
    </source>
</evidence>
<organism evidence="1 2">
    <name type="scientific">Echinococcus granulosus</name>
    <name type="common">Hydatid tapeworm</name>
    <dbReference type="NCBI Taxonomy" id="6210"/>
    <lineage>
        <taxon>Eukaryota</taxon>
        <taxon>Metazoa</taxon>
        <taxon>Spiralia</taxon>
        <taxon>Lophotrochozoa</taxon>
        <taxon>Platyhelminthes</taxon>
        <taxon>Cestoda</taxon>
        <taxon>Eucestoda</taxon>
        <taxon>Cyclophyllidea</taxon>
        <taxon>Taeniidae</taxon>
        <taxon>Echinococcus</taxon>
        <taxon>Echinococcus granulosus group</taxon>
    </lineage>
</organism>
<accession>W6UPU6</accession>
<dbReference type="GeneID" id="36345450"/>
<dbReference type="KEGG" id="egl:EGR_09735"/>
<sequence length="215" mass="24946">MLKHLSALVEFLMGKIHPRNLRIWRTNVHLVLDFRNNVRLFKEFAFVIYTGVFLQFLPKGNEPNYSQIKYEAKAYTMQSDSTFFRQLKIPMEVKKPCKTTSSEYCGPKLYPSSKAFFNAKYAKLLDDIKIGRRVQFHNCILRRKCITLLVHLTSGFSNRSLRGSNTVTSPSNLPSGFMLTNLNPLVTLLTQFMLLLLQNKCFNFTFCEYLIVPPL</sequence>